<dbReference type="AlphaFoldDB" id="A0A146RBL8"/>
<dbReference type="EMBL" id="GCES01120613">
    <property type="protein sequence ID" value="JAQ65709.1"/>
    <property type="molecule type" value="Transcribed_RNA"/>
</dbReference>
<evidence type="ECO:0000256" key="1">
    <source>
        <dbReference type="SAM" id="Phobius"/>
    </source>
</evidence>
<evidence type="ECO:0000313" key="2">
    <source>
        <dbReference type="EMBL" id="JAQ65709.1"/>
    </source>
</evidence>
<reference evidence="2" key="1">
    <citation type="submission" date="2015-01" db="EMBL/GenBank/DDBJ databases">
        <title>EvidentialGene: Evidence-directed Construction of Complete mRNA Transcriptomes without Genomes.</title>
        <authorList>
            <person name="Gilbert D.G."/>
        </authorList>
    </citation>
    <scope>NUCLEOTIDE SEQUENCE</scope>
</reference>
<keyword evidence="1" id="KW-0472">Membrane</keyword>
<name>A0A146RBL8_FUNHE</name>
<dbReference type="EMBL" id="GCES01127312">
    <property type="protein sequence ID" value="JAQ59010.1"/>
    <property type="molecule type" value="Transcribed_RNA"/>
</dbReference>
<sequence length="89" mass="10354">MNYIAANTLSPAENDSDHVYRKPKPIHAFTKYEWWWWGGGGFLFVFLPSFPHMSRFLSHVNIPGLRCGYKNKTSTMFPSTTKKKKGERN</sequence>
<organism evidence="2">
    <name type="scientific">Fundulus heteroclitus</name>
    <name type="common">Killifish</name>
    <name type="synonym">Mummichog</name>
    <dbReference type="NCBI Taxonomy" id="8078"/>
    <lineage>
        <taxon>Eukaryota</taxon>
        <taxon>Metazoa</taxon>
        <taxon>Chordata</taxon>
        <taxon>Craniata</taxon>
        <taxon>Vertebrata</taxon>
        <taxon>Euteleostomi</taxon>
        <taxon>Actinopterygii</taxon>
        <taxon>Neopterygii</taxon>
        <taxon>Teleostei</taxon>
        <taxon>Neoteleostei</taxon>
        <taxon>Acanthomorphata</taxon>
        <taxon>Ovalentaria</taxon>
        <taxon>Atherinomorphae</taxon>
        <taxon>Cyprinodontiformes</taxon>
        <taxon>Fundulidae</taxon>
        <taxon>Fundulus</taxon>
    </lineage>
</organism>
<accession>A0A146RBL8</accession>
<keyword evidence="1" id="KW-1133">Transmembrane helix</keyword>
<protein>
    <submittedName>
        <fullName evidence="2">Uncharacterized protein</fullName>
    </submittedName>
</protein>
<feature type="transmembrane region" description="Helical" evidence="1">
    <location>
        <begin position="34"/>
        <end position="50"/>
    </location>
</feature>
<proteinExistence type="predicted"/>
<keyword evidence="1" id="KW-0812">Transmembrane</keyword>